<dbReference type="InterPro" id="IPR041369">
    <property type="entry name" value="TrmO_C"/>
</dbReference>
<protein>
    <submittedName>
        <fullName evidence="5">tRNA (N6-threonylcarbamoyladenosine(37)-N6)-methyltransferase TrmO</fullName>
    </submittedName>
</protein>
<evidence type="ECO:0000256" key="2">
    <source>
        <dbReference type="ARBA" id="ARBA00033753"/>
    </source>
</evidence>
<dbReference type="NCBIfam" id="TIGR00104">
    <property type="entry name" value="tRNA_TsaA"/>
    <property type="match status" value="1"/>
</dbReference>
<accession>A0A1E2VAG3</accession>
<dbReference type="CDD" id="cd09281">
    <property type="entry name" value="UPF0066"/>
    <property type="match status" value="1"/>
</dbReference>
<evidence type="ECO:0000313" key="5">
    <source>
        <dbReference type="EMBL" id="ODC04009.1"/>
    </source>
</evidence>
<dbReference type="OrthoDB" id="9804309at2"/>
<dbReference type="Pfam" id="PF18389">
    <property type="entry name" value="TrmO_C"/>
    <property type="match status" value="1"/>
</dbReference>
<proteinExistence type="inferred from homology"/>
<comment type="caution">
    <text evidence="5">The sequence shown here is derived from an EMBL/GenBank/DDBJ whole genome shotgun (WGS) entry which is preliminary data.</text>
</comment>
<dbReference type="SUPFAM" id="SSF118196">
    <property type="entry name" value="YaeB-like"/>
    <property type="match status" value="1"/>
</dbReference>
<organism evidence="5 6">
    <name type="scientific">Terasakiispira papahanaumokuakeensis</name>
    <dbReference type="NCBI Taxonomy" id="197479"/>
    <lineage>
        <taxon>Bacteria</taxon>
        <taxon>Pseudomonadati</taxon>
        <taxon>Pseudomonadota</taxon>
        <taxon>Gammaproteobacteria</taxon>
        <taxon>Oceanospirillales</taxon>
        <taxon>Terasakiispira</taxon>
    </lineage>
</organism>
<dbReference type="InterPro" id="IPR040372">
    <property type="entry name" value="YaeB-like"/>
</dbReference>
<dbReference type="InterPro" id="IPR036414">
    <property type="entry name" value="YaeB_N_sf"/>
</dbReference>
<keyword evidence="1" id="KW-0949">S-adenosyl-L-methionine</keyword>
<dbReference type="Proteomes" id="UP000094291">
    <property type="component" value="Unassembled WGS sequence"/>
</dbReference>
<dbReference type="PROSITE" id="PS51668">
    <property type="entry name" value="TSAA_2"/>
    <property type="match status" value="1"/>
</dbReference>
<dbReference type="PANTHER" id="PTHR12818">
    <property type="entry name" value="TRNA (ADENINE(37)-N6)-METHYLTRANSFERASE"/>
    <property type="match status" value="1"/>
</dbReference>
<dbReference type="GO" id="GO:0089715">
    <property type="term" value="F:tRNA (L-threonylcarbamoyladenosine(37)-C2) methyltransferase activity"/>
    <property type="evidence" value="ECO:0007669"/>
    <property type="project" value="TreeGrafter"/>
</dbReference>
<keyword evidence="5" id="KW-0808">Transferase</keyword>
<keyword evidence="5" id="KW-0489">Methyltransferase</keyword>
<dbReference type="Pfam" id="PF01980">
    <property type="entry name" value="TrmO_N"/>
    <property type="match status" value="1"/>
</dbReference>
<reference evidence="5 6" key="1">
    <citation type="submission" date="2016-08" db="EMBL/GenBank/DDBJ databases">
        <authorList>
            <person name="Seilhamer J.J."/>
        </authorList>
    </citation>
    <scope>NUCLEOTIDE SEQUENCE [LARGE SCALE GENOMIC DNA]</scope>
    <source>
        <strain evidence="5 6">PH27A</strain>
    </source>
</reference>
<dbReference type="AlphaFoldDB" id="A0A1E2VAG3"/>
<dbReference type="Gene3D" id="2.40.30.70">
    <property type="entry name" value="YaeB-like"/>
    <property type="match status" value="1"/>
</dbReference>
<feature type="region of interest" description="Disordered" evidence="3">
    <location>
        <begin position="83"/>
        <end position="103"/>
    </location>
</feature>
<keyword evidence="6" id="KW-1185">Reference proteome</keyword>
<dbReference type="PROSITE" id="PS01318">
    <property type="entry name" value="TSAA_1"/>
    <property type="match status" value="1"/>
</dbReference>
<comment type="similarity">
    <text evidence="2">Belongs to the tRNA methyltransferase O family.</text>
</comment>
<name>A0A1E2VAG3_9GAMM</name>
<dbReference type="GO" id="GO:0032259">
    <property type="term" value="P:methylation"/>
    <property type="evidence" value="ECO:0007669"/>
    <property type="project" value="UniProtKB-KW"/>
</dbReference>
<evidence type="ECO:0000256" key="1">
    <source>
        <dbReference type="ARBA" id="ARBA00022691"/>
    </source>
</evidence>
<dbReference type="STRING" id="197479.BFW38_11145"/>
<evidence type="ECO:0000256" key="3">
    <source>
        <dbReference type="SAM" id="MobiDB-lite"/>
    </source>
</evidence>
<sequence length="269" mass="29857">MPKDERLTHTLDGPYSVTPIAMVTSDFEEKFAVPRQPGLAPSARARLVLIPPFDRPEALKGLDQHSHLWLIFRFHLAQRSTPTSSEDIAEANPDSTFKPTVRPPRLGGNQKLGVFASRSPFRPNSMGLSVVKLEAVHADDPNGPWIEISGADLVDGTPILDIKPYIPYADSLSEAHSEWAATAPIQRPVSFSPEALATTAQHQEPERLKAVIEEVLSQDPRPAYQQQHPDVDRIYGVRLMGVNVRFRCLSDDTQPAPHATRFEVIELKP</sequence>
<dbReference type="Gene3D" id="3.30.2310.10">
    <property type="entry name" value="YaeB-like"/>
    <property type="match status" value="1"/>
</dbReference>
<dbReference type="PANTHER" id="PTHR12818:SF0">
    <property type="entry name" value="TRNA (ADENINE(37)-N6)-METHYLTRANSFERASE"/>
    <property type="match status" value="1"/>
</dbReference>
<dbReference type="InterPro" id="IPR023370">
    <property type="entry name" value="TrmO-like_N"/>
</dbReference>
<dbReference type="InterPro" id="IPR023368">
    <property type="entry name" value="UPF0066_cons_site"/>
</dbReference>
<evidence type="ECO:0000259" key="4">
    <source>
        <dbReference type="PROSITE" id="PS51668"/>
    </source>
</evidence>
<dbReference type="EMBL" id="MDTQ01000001">
    <property type="protein sequence ID" value="ODC04009.1"/>
    <property type="molecule type" value="Genomic_DNA"/>
</dbReference>
<dbReference type="InterPro" id="IPR036413">
    <property type="entry name" value="YaeB-like_sf"/>
</dbReference>
<feature type="domain" description="TsaA-like" evidence="4">
    <location>
        <begin position="17"/>
        <end position="174"/>
    </location>
</feature>
<dbReference type="RefSeq" id="WP_068998743.1">
    <property type="nucleotide sequence ID" value="NZ_MDTQ01000001.1"/>
</dbReference>
<evidence type="ECO:0000313" key="6">
    <source>
        <dbReference type="Proteomes" id="UP000094291"/>
    </source>
</evidence>
<gene>
    <name evidence="5" type="ORF">BFW38_11145</name>
</gene>